<feature type="region of interest" description="Disordered" evidence="10">
    <location>
        <begin position="1229"/>
        <end position="1256"/>
    </location>
</feature>
<comment type="similarity">
    <text evidence="1 9">Belongs to the glycosyl hydrolase 67 family.</text>
</comment>
<evidence type="ECO:0000256" key="10">
    <source>
        <dbReference type="SAM" id="MobiDB-lite"/>
    </source>
</evidence>
<dbReference type="Gene3D" id="3.90.1330.10">
    <property type="entry name" value="Alpha-glucuronidase, C-terminal domain"/>
    <property type="match status" value="1"/>
</dbReference>
<dbReference type="EC" id="3.2.1.139" evidence="2 9"/>
<evidence type="ECO:0000313" key="15">
    <source>
        <dbReference type="EMBL" id="KAF5698799.1"/>
    </source>
</evidence>
<evidence type="ECO:0000256" key="3">
    <source>
        <dbReference type="ARBA" id="ARBA00022651"/>
    </source>
</evidence>
<dbReference type="SUPFAM" id="SSF51445">
    <property type="entry name" value="(Trans)glycosidases"/>
    <property type="match status" value="1"/>
</dbReference>
<dbReference type="Proteomes" id="UP000532311">
    <property type="component" value="Unassembled WGS sequence"/>
</dbReference>
<dbReference type="Pfam" id="PF07488">
    <property type="entry name" value="Glyco_hydro_67M"/>
    <property type="match status" value="1"/>
</dbReference>
<comment type="catalytic activity">
    <reaction evidence="8 9">
        <text>an alpha-D-glucuronoside + H2O = D-glucuronate + an alcohol</text>
        <dbReference type="Rhea" id="RHEA:20005"/>
        <dbReference type="ChEBI" id="CHEBI:15377"/>
        <dbReference type="ChEBI" id="CHEBI:30879"/>
        <dbReference type="ChEBI" id="CHEBI:58720"/>
        <dbReference type="ChEBI" id="CHEBI:58899"/>
        <dbReference type="EC" id="3.2.1.139"/>
    </reaction>
</comment>
<evidence type="ECO:0000256" key="5">
    <source>
        <dbReference type="ARBA" id="ARBA00023277"/>
    </source>
</evidence>
<dbReference type="Gene3D" id="3.30.379.10">
    <property type="entry name" value="Chitobiase/beta-hexosaminidase domain 2-like"/>
    <property type="match status" value="1"/>
</dbReference>
<organism evidence="15 16">
    <name type="scientific">Fusarium globosum</name>
    <dbReference type="NCBI Taxonomy" id="78864"/>
    <lineage>
        <taxon>Eukaryota</taxon>
        <taxon>Fungi</taxon>
        <taxon>Dikarya</taxon>
        <taxon>Ascomycota</taxon>
        <taxon>Pezizomycotina</taxon>
        <taxon>Sordariomycetes</taxon>
        <taxon>Hypocreomycetidae</taxon>
        <taxon>Hypocreales</taxon>
        <taxon>Nectriaceae</taxon>
        <taxon>Fusarium</taxon>
        <taxon>Fusarium fujikuroi species complex</taxon>
    </lineage>
</organism>
<evidence type="ECO:0000259" key="13">
    <source>
        <dbReference type="Pfam" id="PF07488"/>
    </source>
</evidence>
<comment type="function">
    <text evidence="9">Alpha-glucuronidase involved in the hydrolysis of xylan, a major structural heterogeneous polysaccharide found in plant biomass representing the second most abundant polysaccharide in the biosphere, after cellulose. Releases 4-O-methylglucuronic acid from xylan.</text>
</comment>
<dbReference type="PANTHER" id="PTHR39207:SF1">
    <property type="entry name" value="ALPHA-GLUCURONIDASE A"/>
    <property type="match status" value="1"/>
</dbReference>
<gene>
    <name evidence="9" type="primary">aguA</name>
    <name evidence="15" type="ORF">FGLOB1_11794</name>
</gene>
<keyword evidence="6 9" id="KW-0326">Glycosidase</keyword>
<feature type="domain" description="Alpha glucuronidase N-terminal" evidence="11">
    <location>
        <begin position="10"/>
        <end position="132"/>
    </location>
</feature>
<comment type="caution">
    <text evidence="15">The sequence shown here is derived from an EMBL/GenBank/DDBJ whole genome shotgun (WGS) entry which is preliminary data.</text>
</comment>
<proteinExistence type="inferred from homology"/>
<dbReference type="Pfam" id="PF03648">
    <property type="entry name" value="Glyco_hydro_67N"/>
    <property type="match status" value="1"/>
</dbReference>
<evidence type="ECO:0000256" key="1">
    <source>
        <dbReference type="ARBA" id="ARBA00008833"/>
    </source>
</evidence>
<dbReference type="InterPro" id="IPR036514">
    <property type="entry name" value="SGNH_hydro_sf"/>
</dbReference>
<keyword evidence="5 9" id="KW-0119">Carbohydrate metabolism</keyword>
<dbReference type="InterPro" id="IPR005154">
    <property type="entry name" value="Glyco_hydro_67_aGlcAse_N"/>
</dbReference>
<evidence type="ECO:0000256" key="2">
    <source>
        <dbReference type="ARBA" id="ARBA00012271"/>
    </source>
</evidence>
<sequence length="1256" mass="138723">MFPPESGIDGWLRYAPLSESLRRLHKPVSSIIALSTNPTSPVFIAGAELRCGIERILGQSVRVGSHFHGDARDSIIVGTVSALKANGGHPLLQSVPALDEDGFWLGTNVNGSNDIHIVGQNERGALYGAFEYLSLLAQGKLAKTNVQQAYNPGAAIRYVNEWDNLDGSIERGYGGKSIFFCDGKVLTDLSRVRQYARLLASIRINGCIVNNVNSSHNLLNETNLDGLGRIADIMRPYGVRIGVSLFFDTPRGLAGLPTSDPLDPDVIKFWEDITTKLYKRVPDMLGYTIKANSEGQPGPLTYGRTLAQGANMFARALKPHGDGIVMYRAFVYNHHLDETDLKNDRANAAVEYFAHLDGEFEDNVIIQIKFGPIDFQIREPPSTLFAHLRKTPVICEFMVCQEYLGQQSHYVYMAPEWETILSFDMRIDDKPSLVRDIASGKVHGLNKGGYAAVTNIGNDPTWLGHHLSMSNLYAYGRLCWDATTPAQDILLDWIRLTFSAENQKVIDTIREIGMESWPTYEAYSGNLGIQTLCDILYTHYGPSPGSQDGNGWGQWTRADSKALGMDRTVATGTGFAGQYPPQVAAQFEKIETTPDDLLLWFHHVPYTHKLKSGKTVIQHIYDAHYEGSANAQTFVTRWASLKGLIDDARFEHVAFKLAYQAGHSLVWRDSVNNFYLAKCGIPDDKNRVGNYPWRIEAESMHLSGYTIVDVTPPEAASRGRAIVASSLEKAAATTKLSFPSRRCDIAVNYFDHTGGHARYELLLDGKIVGEWTSNLDTRLGHDFSEYLDGHSATRVHFRGVDVREGAELTVIGYPDEKDLAPLDYISVLPEGVQSITSQPFEMESPSKWVTAWAPTPQPTEETLRVTAGGDYVRIRLSNQFGFETLHISRAVIAVPRPYNSVAPSGSPSIFKDTAQQVLFDGEQPALVPGGSHVVSDSLKFPIKAGQILSITIFLKNGQNSQQITSHPGSRTDSWLCYGDQSMASEFSGPDLQASTHWYFLSGVEIRVDAAHHGTLVLLGDSITDGRCSTDNANNRWPDLLFDRMQQHPFAQNMSIINQAVGGGRILRDGKGPSLLSRLDRDTIAQPGRRYILVFHGVNDLGTADSDPVSLQEVTKALMKAYRQIVSRCHAHGLHVLGATIGPMGGNEPYGTCELRERARQELNDWIRKSCVFDALVDFDYVLRSTKDSSRLKEEYDSGDHLHPNIVAFEAMAGGLLLRTAETLRSVSSSSGFLSPKEISRHGAEDSRASIAVTHDE</sequence>
<dbReference type="SUPFAM" id="SSF55545">
    <property type="entry name" value="beta-N-acetylhexosaminidase-like domain"/>
    <property type="match status" value="1"/>
</dbReference>
<dbReference type="InterPro" id="IPR029018">
    <property type="entry name" value="Hex-like_dom2"/>
</dbReference>
<dbReference type="Pfam" id="PF13472">
    <property type="entry name" value="Lipase_GDSL_2"/>
    <property type="match status" value="1"/>
</dbReference>
<dbReference type="GO" id="GO:0005576">
    <property type="term" value="C:extracellular region"/>
    <property type="evidence" value="ECO:0007669"/>
    <property type="project" value="UniProtKB-SubCell"/>
</dbReference>
<dbReference type="Pfam" id="PF07477">
    <property type="entry name" value="Glyco_hydro_67C"/>
    <property type="match status" value="1"/>
</dbReference>
<dbReference type="SUPFAM" id="SSF52266">
    <property type="entry name" value="SGNH hydrolase"/>
    <property type="match status" value="1"/>
</dbReference>
<keyword evidence="3 9" id="KW-0858">Xylan degradation</keyword>
<dbReference type="InterPro" id="IPR017853">
    <property type="entry name" value="GH"/>
</dbReference>
<evidence type="ECO:0000259" key="11">
    <source>
        <dbReference type="Pfam" id="PF03648"/>
    </source>
</evidence>
<dbReference type="CDD" id="cd01830">
    <property type="entry name" value="XynE_like"/>
    <property type="match status" value="1"/>
</dbReference>
<evidence type="ECO:0000256" key="4">
    <source>
        <dbReference type="ARBA" id="ARBA00022801"/>
    </source>
</evidence>
<dbReference type="Gene3D" id="3.40.50.1110">
    <property type="entry name" value="SGNH hydrolase"/>
    <property type="match status" value="1"/>
</dbReference>
<dbReference type="InterPro" id="IPR037054">
    <property type="entry name" value="A-glucoronidase_C_sf"/>
</dbReference>
<protein>
    <recommendedName>
        <fullName evidence="2 9">Alpha-glucuronidase</fullName>
        <ecNumber evidence="2 9">3.2.1.139</ecNumber>
    </recommendedName>
</protein>
<feature type="domain" description="Glycosyl hydrolase family 67 catalytic" evidence="13">
    <location>
        <begin position="143"/>
        <end position="462"/>
    </location>
</feature>
<dbReference type="CDD" id="cd02795">
    <property type="entry name" value="CBM6-CBM35-CBM36_like"/>
    <property type="match status" value="1"/>
</dbReference>
<keyword evidence="4 9" id="KW-0378">Hydrolase</keyword>
<evidence type="ECO:0000259" key="14">
    <source>
        <dbReference type="Pfam" id="PF13472"/>
    </source>
</evidence>
<keyword evidence="7 9" id="KW-0624">Polysaccharide degradation</keyword>
<dbReference type="InterPro" id="IPR011100">
    <property type="entry name" value="Glyco_hydro_67_cat"/>
</dbReference>
<evidence type="ECO:0000256" key="6">
    <source>
        <dbReference type="ARBA" id="ARBA00023295"/>
    </source>
</evidence>
<dbReference type="InterPro" id="IPR011099">
    <property type="entry name" value="Glyco_hydro_67_C"/>
</dbReference>
<dbReference type="AlphaFoldDB" id="A0A8H5XRV7"/>
<dbReference type="GO" id="GO:0046559">
    <property type="term" value="F:alpha-glucuronidase activity"/>
    <property type="evidence" value="ECO:0007669"/>
    <property type="project" value="UniProtKB-EC"/>
</dbReference>
<evidence type="ECO:0000256" key="7">
    <source>
        <dbReference type="ARBA" id="ARBA00023326"/>
    </source>
</evidence>
<dbReference type="InterPro" id="IPR013830">
    <property type="entry name" value="SGNH_hydro"/>
</dbReference>
<comment type="subcellular location">
    <subcellularLocation>
        <location evidence="9">Secreted</location>
    </subcellularLocation>
</comment>
<evidence type="ECO:0000256" key="8">
    <source>
        <dbReference type="ARBA" id="ARBA00048838"/>
    </source>
</evidence>
<name>A0A8H5XRV7_9HYPO</name>
<accession>A0A8H5XRV7</accession>
<keyword evidence="16" id="KW-1185">Reference proteome</keyword>
<evidence type="ECO:0000259" key="12">
    <source>
        <dbReference type="Pfam" id="PF07477"/>
    </source>
</evidence>
<reference evidence="15 16" key="1">
    <citation type="submission" date="2020-05" db="EMBL/GenBank/DDBJ databases">
        <title>Identification and distribution of gene clusters putatively required for synthesis of sphingolipid metabolism inhibitors in phylogenetically diverse species of the filamentous fungus Fusarium.</title>
        <authorList>
            <person name="Kim H.-S."/>
            <person name="Busman M."/>
            <person name="Brown D.W."/>
            <person name="Divon H."/>
            <person name="Uhlig S."/>
            <person name="Proctor R.H."/>
        </authorList>
    </citation>
    <scope>NUCLEOTIDE SEQUENCE [LARGE SCALE GENOMIC DNA]</scope>
    <source>
        <strain evidence="15 16">NRRL 26131</strain>
    </source>
</reference>
<feature type="compositionally biased region" description="Basic and acidic residues" evidence="10">
    <location>
        <begin position="1237"/>
        <end position="1256"/>
    </location>
</feature>
<dbReference type="GO" id="GO:0045493">
    <property type="term" value="P:xylan catabolic process"/>
    <property type="evidence" value="ECO:0007669"/>
    <property type="project" value="UniProtKB-KW"/>
</dbReference>
<dbReference type="PANTHER" id="PTHR39207">
    <property type="entry name" value="ALPHA-GLUCURONIDASE A"/>
    <property type="match status" value="1"/>
</dbReference>
<evidence type="ECO:0000313" key="16">
    <source>
        <dbReference type="Proteomes" id="UP000532311"/>
    </source>
</evidence>
<evidence type="ECO:0000256" key="9">
    <source>
        <dbReference type="RuleBase" id="RU361198"/>
    </source>
</evidence>
<feature type="domain" description="SGNH hydrolase-type esterase" evidence="14">
    <location>
        <begin position="1017"/>
        <end position="1204"/>
    </location>
</feature>
<dbReference type="EMBL" id="JAAQPF010000630">
    <property type="protein sequence ID" value="KAF5698799.1"/>
    <property type="molecule type" value="Genomic_DNA"/>
</dbReference>
<feature type="domain" description="Glycosyl hydrolase family 67 C-terminal" evidence="12">
    <location>
        <begin position="464"/>
        <end position="687"/>
    </location>
</feature>
<dbReference type="Gene3D" id="3.20.20.80">
    <property type="entry name" value="Glycosidases"/>
    <property type="match status" value="1"/>
</dbReference>